<proteinExistence type="predicted"/>
<dbReference type="Gene3D" id="1.10.101.10">
    <property type="entry name" value="PGBD-like superfamily/PGBD"/>
    <property type="match status" value="1"/>
</dbReference>
<sequence>MKVFIQFACICFIYMSSNVFAADSEGKFAAKGAGRKACEDFVVSFQQKDSEFLLYAGWLEGYLSAYNQFQKNNYDIAPWQTTELFLILLQRHCSENSNVKFLDATNTMIRAFYPIRLDSEGTIVKVQVGDATAYYYKEILLRAKTRLKKMGFYPKEISGDKFTDEDIKAFSNYQQKFNLKVTGLPDQNTLTTLFLKANPN</sequence>
<feature type="signal peptide" evidence="1">
    <location>
        <begin position="1"/>
        <end position="21"/>
    </location>
</feature>
<reference evidence="3 4" key="1">
    <citation type="submission" date="2020-06" db="EMBL/GenBank/DDBJ databases">
        <authorList>
            <person name="Duchaud E."/>
        </authorList>
    </citation>
    <scope>NUCLEOTIDE SEQUENCE [LARGE SCALE GENOMIC DNA]</scope>
    <source>
        <strain evidence="3">Alteromonas fortis</strain>
    </source>
</reference>
<protein>
    <submittedName>
        <fullName evidence="3">Peptidoglycan-binding protein</fullName>
    </submittedName>
</protein>
<dbReference type="RefSeq" id="WP_179983688.1">
    <property type="nucleotide sequence ID" value="NZ_LR812090.1"/>
</dbReference>
<evidence type="ECO:0000313" key="3">
    <source>
        <dbReference type="EMBL" id="CAB9494301.1"/>
    </source>
</evidence>
<dbReference type="SUPFAM" id="SSF47090">
    <property type="entry name" value="PGBD-like"/>
    <property type="match status" value="1"/>
</dbReference>
<dbReference type="EMBL" id="LR812090">
    <property type="protein sequence ID" value="CAB9494301.1"/>
    <property type="molecule type" value="Genomic_DNA"/>
</dbReference>
<feature type="domain" description="Peptidoglycan binding-like" evidence="2">
    <location>
        <begin position="143"/>
        <end position="193"/>
    </location>
</feature>
<dbReference type="AlphaFoldDB" id="A0A6T9Y2W5"/>
<name>A0A6T9Y2W5_ALTMA</name>
<evidence type="ECO:0000259" key="2">
    <source>
        <dbReference type="Pfam" id="PF01471"/>
    </source>
</evidence>
<dbReference type="Proteomes" id="UP000509458">
    <property type="component" value="Chromosome"/>
</dbReference>
<dbReference type="InterPro" id="IPR036366">
    <property type="entry name" value="PGBDSf"/>
</dbReference>
<dbReference type="InterPro" id="IPR036365">
    <property type="entry name" value="PGBD-like_sf"/>
</dbReference>
<feature type="chain" id="PRO_5029629598" evidence="1">
    <location>
        <begin position="22"/>
        <end position="200"/>
    </location>
</feature>
<dbReference type="Pfam" id="PF01471">
    <property type="entry name" value="PG_binding_1"/>
    <property type="match status" value="1"/>
</dbReference>
<evidence type="ECO:0000256" key="1">
    <source>
        <dbReference type="SAM" id="SignalP"/>
    </source>
</evidence>
<dbReference type="InterPro" id="IPR002477">
    <property type="entry name" value="Peptidoglycan-bd-like"/>
</dbReference>
<evidence type="ECO:0000313" key="4">
    <source>
        <dbReference type="Proteomes" id="UP000509458"/>
    </source>
</evidence>
<keyword evidence="1" id="KW-0732">Signal</keyword>
<organism evidence="3 4">
    <name type="scientific">Alteromonas macleodii</name>
    <name type="common">Pseudoalteromonas macleodii</name>
    <dbReference type="NCBI Taxonomy" id="28108"/>
    <lineage>
        <taxon>Bacteria</taxon>
        <taxon>Pseudomonadati</taxon>
        <taxon>Pseudomonadota</taxon>
        <taxon>Gammaproteobacteria</taxon>
        <taxon>Alteromonadales</taxon>
        <taxon>Alteromonadaceae</taxon>
        <taxon>Alteromonas/Salinimonas group</taxon>
        <taxon>Alteromonas</taxon>
    </lineage>
</organism>
<gene>
    <name evidence="3" type="ORF">ALFOR1_31271</name>
</gene>
<accession>A0A6T9Y2W5</accession>